<proteinExistence type="predicted"/>
<sequence>MEAEFIEKEEVINYHFAEANPKDNHITKDQLERAVRLGNEFKSKTYITFLTNEGPKRIETTVWTLTDEYIQIKGGVSIPLKSLIDID</sequence>
<dbReference type="OrthoDB" id="982075at2"/>
<keyword evidence="2" id="KW-1185">Reference proteome</keyword>
<reference evidence="1 2" key="1">
    <citation type="submission" date="2017-04" db="EMBL/GenBank/DDBJ databases">
        <authorList>
            <person name="Afonso C.L."/>
            <person name="Miller P.J."/>
            <person name="Scott M.A."/>
            <person name="Spackman E."/>
            <person name="Goraichik I."/>
            <person name="Dimitrov K.M."/>
            <person name="Suarez D.L."/>
            <person name="Swayne D.E."/>
        </authorList>
    </citation>
    <scope>NUCLEOTIDE SEQUENCE [LARGE SCALE GENOMIC DNA]</scope>
    <source>
        <strain evidence="1 2">CGMCC 1.12708</strain>
    </source>
</reference>
<accession>A0A1W2BEV8</accession>
<evidence type="ECO:0000313" key="2">
    <source>
        <dbReference type="Proteomes" id="UP000192393"/>
    </source>
</evidence>
<dbReference type="EMBL" id="FWXS01000006">
    <property type="protein sequence ID" value="SMC71354.1"/>
    <property type="molecule type" value="Genomic_DNA"/>
</dbReference>
<evidence type="ECO:0000313" key="1">
    <source>
        <dbReference type="EMBL" id="SMC71354.1"/>
    </source>
</evidence>
<dbReference type="AlphaFoldDB" id="A0A1W2BEV8"/>
<protein>
    <submittedName>
        <fullName evidence="1">Uncharacterized protein</fullName>
    </submittedName>
</protein>
<name>A0A1W2BEV8_9FLAO</name>
<organism evidence="1 2">
    <name type="scientific">Moheibacter sediminis</name>
    <dbReference type="NCBI Taxonomy" id="1434700"/>
    <lineage>
        <taxon>Bacteria</taxon>
        <taxon>Pseudomonadati</taxon>
        <taxon>Bacteroidota</taxon>
        <taxon>Flavobacteriia</taxon>
        <taxon>Flavobacteriales</taxon>
        <taxon>Weeksellaceae</taxon>
        <taxon>Moheibacter</taxon>
    </lineage>
</organism>
<dbReference type="RefSeq" id="WP_084017603.1">
    <property type="nucleotide sequence ID" value="NZ_FWXS01000006.1"/>
</dbReference>
<gene>
    <name evidence="1" type="ORF">SAMN06296427_106118</name>
</gene>
<dbReference type="Proteomes" id="UP000192393">
    <property type="component" value="Unassembled WGS sequence"/>
</dbReference>